<keyword evidence="2" id="KW-1185">Reference proteome</keyword>
<gene>
    <name evidence="1" type="ORF">CEP51_016198</name>
</gene>
<dbReference type="AlphaFoldDB" id="A0A428NV67"/>
<dbReference type="GO" id="GO:0006420">
    <property type="term" value="P:arginyl-tRNA aminoacylation"/>
    <property type="evidence" value="ECO:0007669"/>
    <property type="project" value="InterPro"/>
</dbReference>
<evidence type="ECO:0000313" key="1">
    <source>
        <dbReference type="EMBL" id="RSL44620.1"/>
    </source>
</evidence>
<reference evidence="1 2" key="1">
    <citation type="submission" date="2017-06" db="EMBL/GenBank/DDBJ databases">
        <title>Comparative genomic analysis of Ambrosia Fusariam Clade fungi.</title>
        <authorList>
            <person name="Stajich J.E."/>
            <person name="Carrillo J."/>
            <person name="Kijimoto T."/>
            <person name="Eskalen A."/>
            <person name="O'Donnell K."/>
            <person name="Kasson M."/>
        </authorList>
    </citation>
    <scope>NUCLEOTIDE SEQUENCE [LARGE SCALE GENOMIC DNA]</scope>
    <source>
        <strain evidence="1 2">NRRL62606</strain>
    </source>
</reference>
<accession>A0A428NV67</accession>
<evidence type="ECO:0000313" key="2">
    <source>
        <dbReference type="Proteomes" id="UP000287972"/>
    </source>
</evidence>
<dbReference type="Proteomes" id="UP000287972">
    <property type="component" value="Unassembled WGS sequence"/>
</dbReference>
<sequence length="98" mass="10732">MATTTCSVSGLEDLLGKAGLHTPVPEFPGADIVHNPQDIFRVYLADTLQRLVDCDRLVAYEAIQPSNVTGQGDLVIVSPRLRLRDVNPKDLVLDLAHR</sequence>
<organism evidence="1 2">
    <name type="scientific">Fusarium floridanum</name>
    <dbReference type="NCBI Taxonomy" id="1325733"/>
    <lineage>
        <taxon>Eukaryota</taxon>
        <taxon>Fungi</taxon>
        <taxon>Dikarya</taxon>
        <taxon>Ascomycota</taxon>
        <taxon>Pezizomycotina</taxon>
        <taxon>Sordariomycetes</taxon>
        <taxon>Hypocreomycetidae</taxon>
        <taxon>Hypocreales</taxon>
        <taxon>Nectriaceae</taxon>
        <taxon>Fusarium</taxon>
        <taxon>Fusarium solani species complex</taxon>
    </lineage>
</organism>
<protein>
    <submittedName>
        <fullName evidence="1">Uncharacterized protein</fullName>
    </submittedName>
</protein>
<dbReference type="EMBL" id="NKCL01001049">
    <property type="protein sequence ID" value="RSL44620.1"/>
    <property type="molecule type" value="Genomic_DNA"/>
</dbReference>
<dbReference type="GO" id="GO:0005524">
    <property type="term" value="F:ATP binding"/>
    <property type="evidence" value="ECO:0007669"/>
    <property type="project" value="InterPro"/>
</dbReference>
<comment type="caution">
    <text evidence="1">The sequence shown here is derived from an EMBL/GenBank/DDBJ whole genome shotgun (WGS) entry which is preliminary data.</text>
</comment>
<dbReference type="GO" id="GO:0005737">
    <property type="term" value="C:cytoplasm"/>
    <property type="evidence" value="ECO:0007669"/>
    <property type="project" value="InterPro"/>
</dbReference>
<dbReference type="GO" id="GO:0004814">
    <property type="term" value="F:arginine-tRNA ligase activity"/>
    <property type="evidence" value="ECO:0007669"/>
    <property type="project" value="InterPro"/>
</dbReference>
<dbReference type="Gene3D" id="3.30.1360.70">
    <property type="entry name" value="Arginyl tRNA synthetase N-terminal domain"/>
    <property type="match status" value="1"/>
</dbReference>
<proteinExistence type="predicted"/>
<feature type="non-terminal residue" evidence="1">
    <location>
        <position position="98"/>
    </location>
</feature>
<dbReference type="SUPFAM" id="SSF55190">
    <property type="entry name" value="Arginyl-tRNA synthetase (ArgRS), N-terminal 'additional' domain"/>
    <property type="match status" value="1"/>
</dbReference>
<name>A0A428NV67_9HYPO</name>
<dbReference type="InterPro" id="IPR036695">
    <property type="entry name" value="Arg-tRNA-synth_N_sf"/>
</dbReference>